<dbReference type="OrthoDB" id="9780326at2"/>
<sequence length="153" mass="17233">MIKEKRTPMDLMDDIYSLAYWMTGSENAAVELVNRTYLHVDRNTPEKEMFSIFRGCYFDSFGRDGLHPVSKSLRKPMNRLVASLSRRDADIKLSVLFSEISGLKHRTISTIIGKPLDTIRVWLSAGRKSLATGMLSLDAPLLPGVSLTRESVL</sequence>
<name>B4SBP6_PELPB</name>
<organism evidence="1 2">
    <name type="scientific">Pelodictyon phaeoclathratiforme (strain DSM 5477 / BU-1)</name>
    <dbReference type="NCBI Taxonomy" id="324925"/>
    <lineage>
        <taxon>Bacteria</taxon>
        <taxon>Pseudomonadati</taxon>
        <taxon>Chlorobiota</taxon>
        <taxon>Chlorobiia</taxon>
        <taxon>Chlorobiales</taxon>
        <taxon>Chlorobiaceae</taxon>
        <taxon>Chlorobium/Pelodictyon group</taxon>
        <taxon>Pelodictyon</taxon>
    </lineage>
</organism>
<dbReference type="RefSeq" id="WP_012507067.1">
    <property type="nucleotide sequence ID" value="NC_011060.1"/>
</dbReference>
<dbReference type="HOGENOM" id="CLU_1794654_0_0_10"/>
<accession>B4SBP6</accession>
<dbReference type="KEGG" id="pph:Ppha_0234"/>
<evidence type="ECO:0000313" key="2">
    <source>
        <dbReference type="Proteomes" id="UP000002724"/>
    </source>
</evidence>
<proteinExistence type="predicted"/>
<keyword evidence="2" id="KW-1185">Reference proteome</keyword>
<dbReference type="EMBL" id="CP001110">
    <property type="protein sequence ID" value="ACF42571.1"/>
    <property type="molecule type" value="Genomic_DNA"/>
</dbReference>
<gene>
    <name evidence="1" type="ordered locus">Ppha_0234</name>
</gene>
<reference evidence="1 2" key="1">
    <citation type="submission" date="2008-06" db="EMBL/GenBank/DDBJ databases">
        <title>Complete sequence of Pelodictyon phaeoclathratiforme BU-1.</title>
        <authorList>
            <consortium name="US DOE Joint Genome Institute"/>
            <person name="Lucas S."/>
            <person name="Copeland A."/>
            <person name="Lapidus A."/>
            <person name="Glavina del Rio T."/>
            <person name="Dalin E."/>
            <person name="Tice H."/>
            <person name="Bruce D."/>
            <person name="Goodwin L."/>
            <person name="Pitluck S."/>
            <person name="Schmutz J."/>
            <person name="Larimer F."/>
            <person name="Land M."/>
            <person name="Hauser L."/>
            <person name="Kyrpides N."/>
            <person name="Mikhailova N."/>
            <person name="Liu Z."/>
            <person name="Li T."/>
            <person name="Zhao F."/>
            <person name="Overmann J."/>
            <person name="Bryant D.A."/>
            <person name="Richardson P."/>
        </authorList>
    </citation>
    <scope>NUCLEOTIDE SEQUENCE [LARGE SCALE GENOMIC DNA]</scope>
    <source>
        <strain evidence="2">DSM 5477 / BU-1</strain>
    </source>
</reference>
<protein>
    <submittedName>
        <fullName evidence="1">RNA polymerase, sigma-24 subunit, ECF subfamily</fullName>
    </submittedName>
</protein>
<dbReference type="STRING" id="324925.Ppha_0234"/>
<dbReference type="AlphaFoldDB" id="B4SBP6"/>
<evidence type="ECO:0000313" key="1">
    <source>
        <dbReference type="EMBL" id="ACF42571.1"/>
    </source>
</evidence>
<dbReference type="Proteomes" id="UP000002724">
    <property type="component" value="Chromosome"/>
</dbReference>
<dbReference type="eggNOG" id="COG1595">
    <property type="taxonomic scope" value="Bacteria"/>
</dbReference>